<dbReference type="GO" id="GO:0006886">
    <property type="term" value="P:intracellular protein transport"/>
    <property type="evidence" value="ECO:0007669"/>
    <property type="project" value="InterPro"/>
</dbReference>
<evidence type="ECO:0000256" key="4">
    <source>
        <dbReference type="ARBA" id="ARBA00022448"/>
    </source>
</evidence>
<evidence type="ECO:0000256" key="6">
    <source>
        <dbReference type="ARBA" id="ARBA00022824"/>
    </source>
</evidence>
<dbReference type="InParanoid" id="A0A1D2VBS6"/>
<evidence type="ECO:0000259" key="15">
    <source>
        <dbReference type="Pfam" id="PF04811"/>
    </source>
</evidence>
<dbReference type="STRING" id="1344418.A0A1D2VBS6"/>
<evidence type="ECO:0000256" key="12">
    <source>
        <dbReference type="ARBA" id="ARBA00023329"/>
    </source>
</evidence>
<comment type="similarity">
    <text evidence="3 13">Belongs to the SEC23/SEC24 family. SEC23 subfamily.</text>
</comment>
<comment type="subcellular location">
    <subcellularLocation>
        <location evidence="13">Cytoplasm</location>
    </subcellularLocation>
    <subcellularLocation>
        <location evidence="1 13">Cytoplasmic vesicle</location>
        <location evidence="1 13">COPII-coated vesicle membrane</location>
        <topology evidence="1 13">Peripheral membrane protein</topology>
        <orientation evidence="1 13">Cytoplasmic side</orientation>
    </subcellularLocation>
    <subcellularLocation>
        <location evidence="2 13">Endoplasmic reticulum membrane</location>
        <topology evidence="2 13">Peripheral membrane protein</topology>
        <orientation evidence="2 13">Cytoplasmic side</orientation>
    </subcellularLocation>
    <subcellularLocation>
        <location evidence="13">Golgi apparatus membrane</location>
        <topology evidence="13">Peripheral membrane protein</topology>
        <orientation evidence="13">Cytoplasmic side</orientation>
    </subcellularLocation>
</comment>
<keyword evidence="9 13" id="KW-0653">Protein transport</keyword>
<sequence>MNFQEAEDLDGVRFSWNTFPTNTFDASNLVLPIGSLYTPLFKKKDLNIIDNQNPIVCSNSNCQSILNKYTHFDHNSLSWICSICLSRNFLPKNYFANSSADNNNINLNDFDQILTSSTIEYKLPNKTSKFPSNIYLFAIDLALNADQNDLEEFESLKSSILSSINYLSEDSIIGLITFGKNINIYQLSDLNIIKNFSFNGDKFYSKSQIQEKLGILPEDLRSHSKKYNIGSNYFQKISTYNFVFEKIINNLKLDVWPIKKNERKLRSTGNCLNIIKNLLISCFPQTNVQILLFLSGPADYGLGKITTPNRKDTLRSNNDIINGNKNFHKESKTFYNNIAKEIAYQGYTLNLFIGSYDQIGLFEMSKLLNLTSGSCIFSDSFKTSIFKNSLIKFFESHSLINNNNNDNDNDNDIDIDNNNNEITNIGFNGSLQIKTSVPLKINGLIGNAISLNSMENSNPNLRVDLSKKKNFSNSNISDLEIGIGKTNSWKLCNVSSSSTYAIYFEINKDALTQTRTQMVYIQYTFHYQHLDGQYRLRVTTIQRPIYKLSTYKNFFLENFDEEAAVILISRLISFKKFNSKNNDFEKNENGIKYIDEMLIDLIRKFNFIDINTNTLLLPGTFLSFPGFTYNLRRSFLLNSFNYSPDELTYYNHLLLSENVDNSLVMIQPVLLSYGQDTLDKDQNNFDNIKTEAVLLDSLSIKSNRILFLDTFFEILVFHGANIAALNSYLQREPDKFLEKYGNQFKENFDKFLKSPNEDIKDILVERFPLPRFISCKEGDSQSRFLISKLSPTNAYKDGGFRGEEVHLLTDDLSLQSYFAILVEKALTNDSKKS</sequence>
<dbReference type="SUPFAM" id="SSF82754">
    <property type="entry name" value="C-terminal, gelsolin-like domain of Sec23/24"/>
    <property type="match status" value="1"/>
</dbReference>
<keyword evidence="13" id="KW-0963">Cytoplasm</keyword>
<dbReference type="Pfam" id="PF04811">
    <property type="entry name" value="Sec23_trunk"/>
    <property type="match status" value="1"/>
</dbReference>
<name>A0A1D2VBS6_9ASCO</name>
<keyword evidence="8 13" id="KW-0931">ER-Golgi transport</keyword>
<dbReference type="InterPro" id="IPR006895">
    <property type="entry name" value="Znf_Sec23_Sec24"/>
</dbReference>
<feature type="domain" description="Sec23/Sec24 helical" evidence="16">
    <location>
        <begin position="560"/>
        <end position="663"/>
    </location>
</feature>
<dbReference type="GO" id="GO:0005789">
    <property type="term" value="C:endoplasmic reticulum membrane"/>
    <property type="evidence" value="ECO:0007669"/>
    <property type="project" value="UniProtKB-SubCell"/>
</dbReference>
<dbReference type="InterPro" id="IPR006896">
    <property type="entry name" value="Sec23/24_trunk_dom"/>
</dbReference>
<dbReference type="SUPFAM" id="SSF81995">
    <property type="entry name" value="beta-sandwich domain of Sec23/24"/>
    <property type="match status" value="1"/>
</dbReference>
<comment type="function">
    <text evidence="13">Component of the coat protein complex II (COPII) which promotes the formation of transport vesicles from the endoplasmic reticulum (ER). The coat has two main functions, the physical deformation of the endoplasmic reticulum membrane into vesicles and the selection of cargo molecules.</text>
</comment>
<dbReference type="Gene3D" id="2.60.40.1670">
    <property type="entry name" value="beta-sandwich domain of Sec23/24"/>
    <property type="match status" value="1"/>
</dbReference>
<dbReference type="Gene3D" id="3.40.50.410">
    <property type="entry name" value="von Willebrand factor, type A domain"/>
    <property type="match status" value="1"/>
</dbReference>
<dbReference type="InterPro" id="IPR036180">
    <property type="entry name" value="Gelsolin-like_dom_sf"/>
</dbReference>
<evidence type="ECO:0000256" key="10">
    <source>
        <dbReference type="ARBA" id="ARBA00023034"/>
    </source>
</evidence>
<feature type="domain" description="Sec23/Sec24 trunk" evidence="15">
    <location>
        <begin position="134"/>
        <end position="392"/>
    </location>
</feature>
<evidence type="ECO:0000259" key="16">
    <source>
        <dbReference type="Pfam" id="PF04815"/>
    </source>
</evidence>
<keyword evidence="12 13" id="KW-0968">Cytoplasmic vesicle</keyword>
<feature type="domain" description="Zinc finger Sec23/Sec24-type" evidence="14">
    <location>
        <begin position="54"/>
        <end position="94"/>
    </location>
</feature>
<dbReference type="InterPro" id="IPR036175">
    <property type="entry name" value="Sec23/24_helical_dom_sf"/>
</dbReference>
<keyword evidence="4 13" id="KW-0813">Transport</keyword>
<keyword evidence="5 13" id="KW-0479">Metal-binding</keyword>
<protein>
    <recommendedName>
        <fullName evidence="13">Protein transport protein SEC23</fullName>
    </recommendedName>
</protein>
<evidence type="ECO:0000256" key="11">
    <source>
        <dbReference type="ARBA" id="ARBA00023136"/>
    </source>
</evidence>
<dbReference type="Pfam" id="PF08033">
    <property type="entry name" value="Sec23_BS"/>
    <property type="match status" value="1"/>
</dbReference>
<dbReference type="GO" id="GO:0005096">
    <property type="term" value="F:GTPase activator activity"/>
    <property type="evidence" value="ECO:0007669"/>
    <property type="project" value="TreeGrafter"/>
</dbReference>
<dbReference type="SUPFAM" id="SSF53300">
    <property type="entry name" value="vWA-like"/>
    <property type="match status" value="1"/>
</dbReference>
<evidence type="ECO:0000256" key="7">
    <source>
        <dbReference type="ARBA" id="ARBA00022833"/>
    </source>
</evidence>
<accession>A0A1D2VBS6</accession>
<evidence type="ECO:0000313" key="19">
    <source>
        <dbReference type="Proteomes" id="UP000095038"/>
    </source>
</evidence>
<evidence type="ECO:0000313" key="18">
    <source>
        <dbReference type="EMBL" id="ODV59012.1"/>
    </source>
</evidence>
<dbReference type="PANTHER" id="PTHR11141:SF0">
    <property type="entry name" value="PROTEIN TRANSPORT PROTEIN SEC23"/>
    <property type="match status" value="1"/>
</dbReference>
<dbReference type="GO" id="GO:0090110">
    <property type="term" value="P:COPII-coated vesicle cargo loading"/>
    <property type="evidence" value="ECO:0007669"/>
    <property type="project" value="TreeGrafter"/>
</dbReference>
<dbReference type="InterPro" id="IPR036465">
    <property type="entry name" value="vWFA_dom_sf"/>
</dbReference>
<dbReference type="OrthoDB" id="10256289at2759"/>
<reference evidence="19" key="1">
    <citation type="submission" date="2016-05" db="EMBL/GenBank/DDBJ databases">
        <title>Comparative genomics of biotechnologically important yeasts.</title>
        <authorList>
            <consortium name="DOE Joint Genome Institute"/>
            <person name="Riley R."/>
            <person name="Haridas S."/>
            <person name="Wolfe K.H."/>
            <person name="Lopes M.R."/>
            <person name="Hittinger C.T."/>
            <person name="Goker M."/>
            <person name="Salamov A."/>
            <person name="Wisecaver J."/>
            <person name="Long T.M."/>
            <person name="Aerts A.L."/>
            <person name="Barry K."/>
            <person name="Choi C."/>
            <person name="Clum A."/>
            <person name="Coughlan A.Y."/>
            <person name="Deshpande S."/>
            <person name="Douglass A.P."/>
            <person name="Hanson S.J."/>
            <person name="Klenk H.-P."/>
            <person name="Labutti K."/>
            <person name="Lapidus A."/>
            <person name="Lindquist E."/>
            <person name="Lipzen A."/>
            <person name="Meier-Kolthoff J.P."/>
            <person name="Ohm R.A."/>
            <person name="Otillar R.P."/>
            <person name="Pangilinan J."/>
            <person name="Peng Y."/>
            <person name="Rokas A."/>
            <person name="Rosa C.A."/>
            <person name="Scheuner C."/>
            <person name="Sibirny A.A."/>
            <person name="Slot J.C."/>
            <person name="Stielow J.B."/>
            <person name="Sun H."/>
            <person name="Kurtzman C.P."/>
            <person name="Blackwell M."/>
            <person name="Grigoriev I.V."/>
            <person name="Jeffries T.W."/>
        </authorList>
    </citation>
    <scope>NUCLEOTIDE SEQUENCE [LARGE SCALE GENOMIC DNA]</scope>
    <source>
        <strain evidence="19">DSM 1968</strain>
    </source>
</reference>
<evidence type="ECO:0000259" key="17">
    <source>
        <dbReference type="Pfam" id="PF08033"/>
    </source>
</evidence>
<evidence type="ECO:0000256" key="5">
    <source>
        <dbReference type="ARBA" id="ARBA00022723"/>
    </source>
</evidence>
<proteinExistence type="inferred from homology"/>
<evidence type="ECO:0000256" key="3">
    <source>
        <dbReference type="ARBA" id="ARBA00009210"/>
    </source>
</evidence>
<dbReference type="GO" id="GO:0008270">
    <property type="term" value="F:zinc ion binding"/>
    <property type="evidence" value="ECO:0007669"/>
    <property type="project" value="InterPro"/>
</dbReference>
<gene>
    <name evidence="18" type="ORF">ASCRUDRAFT_38305</name>
</gene>
<dbReference type="EMBL" id="KV454488">
    <property type="protein sequence ID" value="ODV59012.1"/>
    <property type="molecule type" value="Genomic_DNA"/>
</dbReference>
<keyword evidence="19" id="KW-1185">Reference proteome</keyword>
<organism evidence="18 19">
    <name type="scientific">Ascoidea rubescens DSM 1968</name>
    <dbReference type="NCBI Taxonomy" id="1344418"/>
    <lineage>
        <taxon>Eukaryota</taxon>
        <taxon>Fungi</taxon>
        <taxon>Dikarya</taxon>
        <taxon>Ascomycota</taxon>
        <taxon>Saccharomycotina</taxon>
        <taxon>Saccharomycetes</taxon>
        <taxon>Ascoideaceae</taxon>
        <taxon>Ascoidea</taxon>
    </lineage>
</organism>
<dbReference type="Gene3D" id="2.30.30.380">
    <property type="entry name" value="Zn-finger domain of Sec23/24"/>
    <property type="match status" value="1"/>
</dbReference>
<dbReference type="Proteomes" id="UP000095038">
    <property type="component" value="Unassembled WGS sequence"/>
</dbReference>
<dbReference type="GO" id="GO:0030127">
    <property type="term" value="C:COPII vesicle coat"/>
    <property type="evidence" value="ECO:0007669"/>
    <property type="project" value="InterPro"/>
</dbReference>
<evidence type="ECO:0000256" key="1">
    <source>
        <dbReference type="ARBA" id="ARBA00004299"/>
    </source>
</evidence>
<dbReference type="Gene3D" id="3.40.20.10">
    <property type="entry name" value="Severin"/>
    <property type="match status" value="1"/>
</dbReference>
<keyword evidence="7 13" id="KW-0862">Zinc</keyword>
<evidence type="ECO:0000256" key="2">
    <source>
        <dbReference type="ARBA" id="ARBA00004397"/>
    </source>
</evidence>
<evidence type="ECO:0000256" key="8">
    <source>
        <dbReference type="ARBA" id="ARBA00022892"/>
    </source>
</evidence>
<dbReference type="GO" id="GO:0070971">
    <property type="term" value="C:endoplasmic reticulum exit site"/>
    <property type="evidence" value="ECO:0007669"/>
    <property type="project" value="TreeGrafter"/>
</dbReference>
<dbReference type="InterPro" id="IPR037364">
    <property type="entry name" value="Sec23"/>
</dbReference>
<dbReference type="InterPro" id="IPR036174">
    <property type="entry name" value="Znf_Sec23_Sec24_sf"/>
</dbReference>
<feature type="domain" description="Sec23/Sec24 beta-sandwich" evidence="17">
    <location>
        <begin position="426"/>
        <end position="545"/>
    </location>
</feature>
<evidence type="ECO:0000256" key="13">
    <source>
        <dbReference type="RuleBase" id="RU365030"/>
    </source>
</evidence>
<dbReference type="InterPro" id="IPR029006">
    <property type="entry name" value="ADF-H/Gelsolin-like_dom_sf"/>
</dbReference>
<dbReference type="SUPFAM" id="SSF81811">
    <property type="entry name" value="Helical domain of Sec23/24"/>
    <property type="match status" value="1"/>
</dbReference>
<dbReference type="GeneID" id="30964480"/>
<keyword evidence="6 13" id="KW-0256">Endoplasmic reticulum</keyword>
<dbReference type="InterPro" id="IPR012990">
    <property type="entry name" value="Beta-sandwich_Sec23_24"/>
</dbReference>
<dbReference type="GO" id="GO:0000139">
    <property type="term" value="C:Golgi membrane"/>
    <property type="evidence" value="ECO:0007669"/>
    <property type="project" value="UniProtKB-SubCell"/>
</dbReference>
<keyword evidence="11 13" id="KW-0472">Membrane</keyword>
<evidence type="ECO:0000256" key="9">
    <source>
        <dbReference type="ARBA" id="ARBA00022927"/>
    </source>
</evidence>
<evidence type="ECO:0000259" key="14">
    <source>
        <dbReference type="Pfam" id="PF04810"/>
    </source>
</evidence>
<keyword evidence="10 13" id="KW-0333">Golgi apparatus</keyword>
<dbReference type="InterPro" id="IPR006900">
    <property type="entry name" value="Sec23/24_helical_dom"/>
</dbReference>
<dbReference type="RefSeq" id="XP_020045319.1">
    <property type="nucleotide sequence ID" value="XM_020190844.1"/>
</dbReference>
<dbReference type="PANTHER" id="PTHR11141">
    <property type="entry name" value="PROTEIN TRANSPORT PROTEIN SEC23"/>
    <property type="match status" value="1"/>
</dbReference>
<dbReference type="Gene3D" id="1.20.120.730">
    <property type="entry name" value="Sec23/Sec24 helical domain"/>
    <property type="match status" value="1"/>
</dbReference>
<dbReference type="Pfam" id="PF04810">
    <property type="entry name" value="zf-Sec23_Sec24"/>
    <property type="match status" value="1"/>
</dbReference>
<dbReference type="SUPFAM" id="SSF82919">
    <property type="entry name" value="Zn-finger domain of Sec23/24"/>
    <property type="match status" value="1"/>
</dbReference>
<dbReference type="AlphaFoldDB" id="A0A1D2VBS6"/>
<dbReference type="Pfam" id="PF04815">
    <property type="entry name" value="Sec23_helical"/>
    <property type="match status" value="1"/>
</dbReference>